<keyword evidence="9" id="KW-1185">Reference proteome</keyword>
<reference evidence="8 9" key="1">
    <citation type="submission" date="2023-08" db="EMBL/GenBank/DDBJ databases">
        <title>Black Yeasts Isolated from many extreme environments.</title>
        <authorList>
            <person name="Coleine C."/>
            <person name="Stajich J.E."/>
            <person name="Selbmann L."/>
        </authorList>
    </citation>
    <scope>NUCLEOTIDE SEQUENCE [LARGE SCALE GENOMIC DNA]</scope>
    <source>
        <strain evidence="8 9">CCFEE 5792</strain>
    </source>
</reference>
<dbReference type="GeneID" id="89972626"/>
<dbReference type="RefSeq" id="XP_064704564.1">
    <property type="nucleotide sequence ID" value="XM_064848025.1"/>
</dbReference>
<dbReference type="AlphaFoldDB" id="A0AAV9N8V9"/>
<feature type="transmembrane region" description="Helical" evidence="7">
    <location>
        <begin position="284"/>
        <end position="309"/>
    </location>
</feature>
<evidence type="ECO:0000256" key="1">
    <source>
        <dbReference type="ARBA" id="ARBA00004141"/>
    </source>
</evidence>
<keyword evidence="2" id="KW-0813">Transport</keyword>
<dbReference type="InterPro" id="IPR036259">
    <property type="entry name" value="MFS_trans_sf"/>
</dbReference>
<comment type="subcellular location">
    <subcellularLocation>
        <location evidence="1">Membrane</location>
        <topology evidence="1">Multi-pass membrane protein</topology>
    </subcellularLocation>
</comment>
<evidence type="ECO:0000256" key="7">
    <source>
        <dbReference type="SAM" id="Phobius"/>
    </source>
</evidence>
<evidence type="ECO:0000256" key="2">
    <source>
        <dbReference type="ARBA" id="ARBA00022448"/>
    </source>
</evidence>
<dbReference type="EMBL" id="JAVRRD010000019">
    <property type="protein sequence ID" value="KAK5049519.1"/>
    <property type="molecule type" value="Genomic_DNA"/>
</dbReference>
<accession>A0AAV9N8V9</accession>
<dbReference type="GO" id="GO:0016020">
    <property type="term" value="C:membrane"/>
    <property type="evidence" value="ECO:0007669"/>
    <property type="project" value="UniProtKB-SubCell"/>
</dbReference>
<feature type="transmembrane region" description="Helical" evidence="7">
    <location>
        <begin position="383"/>
        <end position="403"/>
    </location>
</feature>
<feature type="transmembrane region" description="Helical" evidence="7">
    <location>
        <begin position="151"/>
        <end position="173"/>
    </location>
</feature>
<dbReference type="InterPro" id="IPR011701">
    <property type="entry name" value="MFS"/>
</dbReference>
<feature type="region of interest" description="Disordered" evidence="6">
    <location>
        <begin position="490"/>
        <end position="513"/>
    </location>
</feature>
<dbReference type="PANTHER" id="PTHR43791">
    <property type="entry name" value="PERMEASE-RELATED"/>
    <property type="match status" value="1"/>
</dbReference>
<proteinExistence type="predicted"/>
<evidence type="ECO:0000256" key="3">
    <source>
        <dbReference type="ARBA" id="ARBA00022692"/>
    </source>
</evidence>
<dbReference type="PANTHER" id="PTHR43791:SF70">
    <property type="entry name" value="MAJOR FACILITATOR SUPERFAMILY (MFS) PROFILE DOMAIN-CONTAINING PROTEIN"/>
    <property type="match status" value="1"/>
</dbReference>
<organism evidence="8 9">
    <name type="scientific">Exophiala bonariae</name>
    <dbReference type="NCBI Taxonomy" id="1690606"/>
    <lineage>
        <taxon>Eukaryota</taxon>
        <taxon>Fungi</taxon>
        <taxon>Dikarya</taxon>
        <taxon>Ascomycota</taxon>
        <taxon>Pezizomycotina</taxon>
        <taxon>Eurotiomycetes</taxon>
        <taxon>Chaetothyriomycetidae</taxon>
        <taxon>Chaetothyriales</taxon>
        <taxon>Herpotrichiellaceae</taxon>
        <taxon>Exophiala</taxon>
    </lineage>
</organism>
<dbReference type="Proteomes" id="UP001358417">
    <property type="component" value="Unassembled WGS sequence"/>
</dbReference>
<feature type="transmembrane region" description="Helical" evidence="7">
    <location>
        <begin position="216"/>
        <end position="236"/>
    </location>
</feature>
<name>A0AAV9N8V9_9EURO</name>
<evidence type="ECO:0000256" key="6">
    <source>
        <dbReference type="SAM" id="MobiDB-lite"/>
    </source>
</evidence>
<dbReference type="SUPFAM" id="SSF103473">
    <property type="entry name" value="MFS general substrate transporter"/>
    <property type="match status" value="1"/>
</dbReference>
<dbReference type="GO" id="GO:0022857">
    <property type="term" value="F:transmembrane transporter activity"/>
    <property type="evidence" value="ECO:0007669"/>
    <property type="project" value="InterPro"/>
</dbReference>
<evidence type="ECO:0000256" key="4">
    <source>
        <dbReference type="ARBA" id="ARBA00022989"/>
    </source>
</evidence>
<feature type="transmembrane region" description="Helical" evidence="7">
    <location>
        <begin position="321"/>
        <end position="342"/>
    </location>
</feature>
<feature type="transmembrane region" description="Helical" evidence="7">
    <location>
        <begin position="182"/>
        <end position="204"/>
    </location>
</feature>
<dbReference type="Pfam" id="PF07690">
    <property type="entry name" value="MFS_1"/>
    <property type="match status" value="1"/>
</dbReference>
<sequence>MGSKNDVELGTAPANQVEFSIPKDGDNAAAKVLESDQLGFTEEESNAVLRKIDLRILPLAAVACGLQYVDKAGLGSAATYGLREDLGLVAQEYSWCVSIFFFGALLGSALVGRVLQYFHVGKVLAVAYFCWGITLLGCIGAKGFATLAAMRFLLGLFESVLVPGLLMITTMWYTHREQPSRLGVWTVLNGALPIPFLMVFYGLGKVESGPLSSWQLIFLLLGLCSCLMGVVLWFFMPDSPEGVKWLNEREKVVAIARIAKDQTGIKNTTFKWPQFREAMLDIRVWLITFSMFFAQAAGSVQTNFLGIIIKGFGYTALKAQLYSAPAYALQVAVVLLVSFPPTYVRQLRNYKQPLTAFATCFAVVGCAILYVTPAEEQYKQRRFAGVTMIAFATANYNVIMSVIGANIGGFTKKAVTTSMTFVAYCVINIVCPQTFLNSESPRFHTGLTFVMSVLSIFICIMGTQWTLMQAENRRRDKKALTDPAYATGDMSEEIVSGLQDQTDKENKRHRYSP</sequence>
<keyword evidence="5 7" id="KW-0472">Membrane</keyword>
<feature type="transmembrane region" description="Helical" evidence="7">
    <location>
        <begin position="92"/>
        <end position="111"/>
    </location>
</feature>
<keyword evidence="4 7" id="KW-1133">Transmembrane helix</keyword>
<dbReference type="Gene3D" id="1.20.1250.20">
    <property type="entry name" value="MFS general substrate transporter like domains"/>
    <property type="match status" value="1"/>
</dbReference>
<keyword evidence="3 7" id="KW-0812">Transmembrane</keyword>
<comment type="caution">
    <text evidence="8">The sequence shown here is derived from an EMBL/GenBank/DDBJ whole genome shotgun (WGS) entry which is preliminary data.</text>
</comment>
<evidence type="ECO:0000256" key="5">
    <source>
        <dbReference type="ARBA" id="ARBA00023136"/>
    </source>
</evidence>
<evidence type="ECO:0008006" key="10">
    <source>
        <dbReference type="Google" id="ProtNLM"/>
    </source>
</evidence>
<feature type="transmembrane region" description="Helical" evidence="7">
    <location>
        <begin position="447"/>
        <end position="468"/>
    </location>
</feature>
<evidence type="ECO:0000313" key="8">
    <source>
        <dbReference type="EMBL" id="KAK5049519.1"/>
    </source>
</evidence>
<feature type="transmembrane region" description="Helical" evidence="7">
    <location>
        <begin position="123"/>
        <end position="145"/>
    </location>
</feature>
<feature type="transmembrane region" description="Helical" evidence="7">
    <location>
        <begin position="354"/>
        <end position="371"/>
    </location>
</feature>
<gene>
    <name evidence="8" type="ORF">LTR84_004448</name>
</gene>
<feature type="transmembrane region" description="Helical" evidence="7">
    <location>
        <begin position="415"/>
        <end position="435"/>
    </location>
</feature>
<protein>
    <recommendedName>
        <fullName evidence="10">Major facilitator superfamily (MFS) profile domain-containing protein</fullName>
    </recommendedName>
</protein>
<evidence type="ECO:0000313" key="9">
    <source>
        <dbReference type="Proteomes" id="UP001358417"/>
    </source>
</evidence>